<keyword evidence="1" id="KW-0812">Transmembrane</keyword>
<sequence length="144" mass="16435">MPPTNSLDPQSCICISEAVLAAIIKHVTEETPFEVSEMTANAVVDAVKAYLGPPKLSFKTFAFTFILMVLGAYLVEKLIRTAMRERHRGPKKSPEFWQLCREELERDREERRRSNQKGCYTTGTYRKVMSVDSFEVVRARSGSR</sequence>
<keyword evidence="1" id="KW-0472">Membrane</keyword>
<reference evidence="2" key="1">
    <citation type="submission" date="2022-11" db="EMBL/GenBank/DDBJ databases">
        <title>Chromosomal genome sequence assembly and mating type (MAT) locus characterization of the leprose asexual lichenized fungus Lepraria neglecta (Nyl.) Erichsen.</title>
        <authorList>
            <person name="Allen J.L."/>
            <person name="Pfeffer B."/>
        </authorList>
    </citation>
    <scope>NUCLEOTIDE SEQUENCE</scope>
    <source>
        <strain evidence="2">Allen 5258</strain>
    </source>
</reference>
<comment type="caution">
    <text evidence="2">The sequence shown here is derived from an EMBL/GenBank/DDBJ whole genome shotgun (WGS) entry which is preliminary data.</text>
</comment>
<evidence type="ECO:0000313" key="2">
    <source>
        <dbReference type="EMBL" id="KAK3173057.1"/>
    </source>
</evidence>
<accession>A0AAD9ZA81</accession>
<dbReference type="EMBL" id="JASNWA010000007">
    <property type="protein sequence ID" value="KAK3173057.1"/>
    <property type="molecule type" value="Genomic_DNA"/>
</dbReference>
<keyword evidence="3" id="KW-1185">Reference proteome</keyword>
<keyword evidence="1" id="KW-1133">Transmembrane helix</keyword>
<evidence type="ECO:0000256" key="1">
    <source>
        <dbReference type="SAM" id="Phobius"/>
    </source>
</evidence>
<gene>
    <name evidence="2" type="ORF">OEA41_006386</name>
</gene>
<name>A0AAD9ZA81_9LECA</name>
<proteinExistence type="predicted"/>
<dbReference type="Proteomes" id="UP001276659">
    <property type="component" value="Unassembled WGS sequence"/>
</dbReference>
<feature type="transmembrane region" description="Helical" evidence="1">
    <location>
        <begin position="56"/>
        <end position="75"/>
    </location>
</feature>
<organism evidence="2 3">
    <name type="scientific">Lepraria neglecta</name>
    <dbReference type="NCBI Taxonomy" id="209136"/>
    <lineage>
        <taxon>Eukaryota</taxon>
        <taxon>Fungi</taxon>
        <taxon>Dikarya</taxon>
        <taxon>Ascomycota</taxon>
        <taxon>Pezizomycotina</taxon>
        <taxon>Lecanoromycetes</taxon>
        <taxon>OSLEUM clade</taxon>
        <taxon>Lecanoromycetidae</taxon>
        <taxon>Lecanorales</taxon>
        <taxon>Lecanorineae</taxon>
        <taxon>Stereocaulaceae</taxon>
        <taxon>Lepraria</taxon>
    </lineage>
</organism>
<dbReference type="AlphaFoldDB" id="A0AAD9ZA81"/>
<protein>
    <submittedName>
        <fullName evidence="2">Uncharacterized protein</fullName>
    </submittedName>
</protein>
<evidence type="ECO:0000313" key="3">
    <source>
        <dbReference type="Proteomes" id="UP001276659"/>
    </source>
</evidence>